<dbReference type="Gene3D" id="3.10.50.30">
    <property type="entry name" value="Transcription elongation factor, GreA/GreB, C-terminal domain"/>
    <property type="match status" value="1"/>
</dbReference>
<dbReference type="InterPro" id="IPR006358">
    <property type="entry name" value="Tscrpt_elong_fac_GreB"/>
</dbReference>
<feature type="domain" description="Transcription elongation factor GreA/GreB N-terminal" evidence="6">
    <location>
        <begin position="23"/>
        <end position="92"/>
    </location>
</feature>
<evidence type="ECO:0000256" key="2">
    <source>
        <dbReference type="ARBA" id="ARBA00023125"/>
    </source>
</evidence>
<comment type="function">
    <text evidence="4">Necessary for efficient RNA polymerase transcription elongation past template-encoded arresting sites. The arresting sites in DNA have the property of trapping a certain fraction of elongating RNA polymerases that pass through, resulting in locked ternary complexes. Cleavage of the nascent transcript by cleavage factors such as GreA or GreB allows the resumption of elongation from the new 3'terminus. GreB releases sequences of up to 9 nucleotides in length.</text>
</comment>
<gene>
    <name evidence="4 7" type="primary">greB</name>
    <name evidence="7" type="ORF">NBRC116585_16700</name>
</gene>
<evidence type="ECO:0000313" key="7">
    <source>
        <dbReference type="EMBL" id="GAA6145552.1"/>
    </source>
</evidence>
<dbReference type="InterPro" id="IPR036805">
    <property type="entry name" value="Tscrpt_elong_fac_GreA/B_N_sf"/>
</dbReference>
<name>A0ABP9ZZR4_9GAMM</name>
<dbReference type="Proteomes" id="UP001481413">
    <property type="component" value="Unassembled WGS sequence"/>
</dbReference>
<dbReference type="GO" id="GO:0003746">
    <property type="term" value="F:translation elongation factor activity"/>
    <property type="evidence" value="ECO:0007669"/>
    <property type="project" value="UniProtKB-KW"/>
</dbReference>
<dbReference type="Pfam" id="PF01272">
    <property type="entry name" value="GreA_GreB"/>
    <property type="match status" value="1"/>
</dbReference>
<dbReference type="InterPro" id="IPR018151">
    <property type="entry name" value="TF_GreA/GreB_CS"/>
</dbReference>
<dbReference type="Gene3D" id="1.10.287.180">
    <property type="entry name" value="Transcription elongation factor, GreA/GreB, N-terminal domain"/>
    <property type="match status" value="1"/>
</dbReference>
<feature type="domain" description="Transcription elongation factor GreA/GreB C-terminal" evidence="5">
    <location>
        <begin position="100"/>
        <end position="173"/>
    </location>
</feature>
<dbReference type="InterPro" id="IPR023459">
    <property type="entry name" value="Tscrpt_elong_fac_GreA/B_fam"/>
</dbReference>
<dbReference type="RefSeq" id="WP_353294549.1">
    <property type="nucleotide sequence ID" value="NZ_BAABWH010000004.1"/>
</dbReference>
<dbReference type="InterPro" id="IPR022691">
    <property type="entry name" value="Tscrpt_elong_fac_GreA/B_N"/>
</dbReference>
<reference evidence="7 8" key="1">
    <citation type="submission" date="2024-04" db="EMBL/GenBank/DDBJ databases">
        <title>Draft genome sequence of Thalassolituus maritimus NBRC 116585.</title>
        <authorList>
            <person name="Miyakawa T."/>
            <person name="Kusuya Y."/>
            <person name="Miura T."/>
        </authorList>
    </citation>
    <scope>NUCLEOTIDE SEQUENCE [LARGE SCALE GENOMIC DNA]</scope>
    <source>
        <strain evidence="7 8">5NW40-0001</strain>
    </source>
</reference>
<dbReference type="Pfam" id="PF03449">
    <property type="entry name" value="GreA_GreB_N"/>
    <property type="match status" value="1"/>
</dbReference>
<sequence>MLHNECCELMTEQKKPLPRRAHLITPGGLKALEDEHEFLWRKERPKVTQEVSDAAKLGDRSENAEYIYGKKRLRQIDGRLRFLRKRIEAVTVVDRTPDDPDKVFFGAWVELEDDDGELLRYRIVGEDEIDLPHGYISIDAPLARGLVGKFVEDEVTVRLPKGESDYLIASVSYQRPDWDTRPDPVFS</sequence>
<evidence type="ECO:0000259" key="6">
    <source>
        <dbReference type="Pfam" id="PF03449"/>
    </source>
</evidence>
<dbReference type="NCBIfam" id="NF002506">
    <property type="entry name" value="PRK01885.1"/>
    <property type="match status" value="1"/>
</dbReference>
<dbReference type="HAMAP" id="MF_00930">
    <property type="entry name" value="GreB"/>
    <property type="match status" value="1"/>
</dbReference>
<dbReference type="PIRSF" id="PIRSF006092">
    <property type="entry name" value="GreA_GreB"/>
    <property type="match status" value="1"/>
</dbReference>
<keyword evidence="1 4" id="KW-0805">Transcription regulation</keyword>
<dbReference type="PANTHER" id="PTHR30437:SF6">
    <property type="entry name" value="TRANSCRIPTION ELONGATION FACTOR GREB"/>
    <property type="match status" value="1"/>
</dbReference>
<organism evidence="7 8">
    <name type="scientific">Thalassolituus maritimus</name>
    <dbReference type="NCBI Taxonomy" id="484498"/>
    <lineage>
        <taxon>Bacteria</taxon>
        <taxon>Pseudomonadati</taxon>
        <taxon>Pseudomonadota</taxon>
        <taxon>Gammaproteobacteria</taxon>
        <taxon>Oceanospirillales</taxon>
        <taxon>Oceanospirillaceae</taxon>
        <taxon>Thalassolituus</taxon>
    </lineage>
</organism>
<dbReference type="SUPFAM" id="SSF46557">
    <property type="entry name" value="GreA transcript cleavage protein, N-terminal domain"/>
    <property type="match status" value="1"/>
</dbReference>
<keyword evidence="2 4" id="KW-0238">DNA-binding</keyword>
<keyword evidence="7" id="KW-0648">Protein biosynthesis</keyword>
<dbReference type="PROSITE" id="PS00829">
    <property type="entry name" value="GREAB_1"/>
    <property type="match status" value="1"/>
</dbReference>
<dbReference type="HAMAP" id="MF_00105">
    <property type="entry name" value="GreA_GreB"/>
    <property type="match status" value="1"/>
</dbReference>
<keyword evidence="8" id="KW-1185">Reference proteome</keyword>
<evidence type="ECO:0000256" key="3">
    <source>
        <dbReference type="ARBA" id="ARBA00023163"/>
    </source>
</evidence>
<dbReference type="SUPFAM" id="SSF54534">
    <property type="entry name" value="FKBP-like"/>
    <property type="match status" value="1"/>
</dbReference>
<comment type="caution">
    <text evidence="7">The sequence shown here is derived from an EMBL/GenBank/DDBJ whole genome shotgun (WGS) entry which is preliminary data.</text>
</comment>
<dbReference type="InterPro" id="IPR001437">
    <property type="entry name" value="Tscrpt_elong_fac_GreA/B_C"/>
</dbReference>
<protein>
    <recommendedName>
        <fullName evidence="4">Transcription elongation factor GreB</fullName>
    </recommendedName>
    <alternativeName>
        <fullName evidence="4">Transcript cleavage factor GreB</fullName>
    </alternativeName>
</protein>
<accession>A0ABP9ZZR4</accession>
<comment type="similarity">
    <text evidence="4">Belongs to the GreA/GreB family. GreB subfamily.</text>
</comment>
<evidence type="ECO:0000256" key="1">
    <source>
        <dbReference type="ARBA" id="ARBA00023015"/>
    </source>
</evidence>
<proteinExistence type="inferred from homology"/>
<evidence type="ECO:0000259" key="5">
    <source>
        <dbReference type="Pfam" id="PF01272"/>
    </source>
</evidence>
<keyword evidence="3 4" id="KW-0804">Transcription</keyword>
<dbReference type="InterPro" id="IPR028624">
    <property type="entry name" value="Tscrpt_elong_fac_GreA/B"/>
</dbReference>
<dbReference type="EMBL" id="BAABWH010000004">
    <property type="protein sequence ID" value="GAA6145552.1"/>
    <property type="molecule type" value="Genomic_DNA"/>
</dbReference>
<keyword evidence="7" id="KW-0251">Elongation factor</keyword>
<dbReference type="NCBIfam" id="TIGR01461">
    <property type="entry name" value="greB"/>
    <property type="match status" value="1"/>
</dbReference>
<evidence type="ECO:0000313" key="8">
    <source>
        <dbReference type="Proteomes" id="UP001481413"/>
    </source>
</evidence>
<dbReference type="InterPro" id="IPR036953">
    <property type="entry name" value="GreA/GreB_C_sf"/>
</dbReference>
<evidence type="ECO:0000256" key="4">
    <source>
        <dbReference type="HAMAP-Rule" id="MF_00930"/>
    </source>
</evidence>
<dbReference type="PANTHER" id="PTHR30437">
    <property type="entry name" value="TRANSCRIPTION ELONGATION FACTOR GREA"/>
    <property type="match status" value="1"/>
</dbReference>